<dbReference type="RefSeq" id="WP_130418471.1">
    <property type="nucleotide sequence ID" value="NZ_SHKW01000001.1"/>
</dbReference>
<evidence type="ECO:0000313" key="2">
    <source>
        <dbReference type="EMBL" id="RZU40407.1"/>
    </source>
</evidence>
<dbReference type="Proteomes" id="UP000292958">
    <property type="component" value="Unassembled WGS sequence"/>
</dbReference>
<name>A0A4Q7YRR5_9BACT</name>
<dbReference type="SUPFAM" id="SSF109604">
    <property type="entry name" value="HD-domain/PDEase-like"/>
    <property type="match status" value="1"/>
</dbReference>
<dbReference type="InterPro" id="IPR006674">
    <property type="entry name" value="HD_domain"/>
</dbReference>
<dbReference type="EMBL" id="SHKW01000001">
    <property type="protein sequence ID" value="RZU40407.1"/>
    <property type="molecule type" value="Genomic_DNA"/>
</dbReference>
<keyword evidence="2" id="KW-0378">Hydrolase</keyword>
<protein>
    <submittedName>
        <fullName evidence="2">Metal dependent phosphohydrolase</fullName>
    </submittedName>
</protein>
<organism evidence="2 3">
    <name type="scientific">Edaphobacter modestus</name>
    <dbReference type="NCBI Taxonomy" id="388466"/>
    <lineage>
        <taxon>Bacteria</taxon>
        <taxon>Pseudomonadati</taxon>
        <taxon>Acidobacteriota</taxon>
        <taxon>Terriglobia</taxon>
        <taxon>Terriglobales</taxon>
        <taxon>Acidobacteriaceae</taxon>
        <taxon>Edaphobacter</taxon>
    </lineage>
</organism>
<dbReference type="GO" id="GO:0016787">
    <property type="term" value="F:hydrolase activity"/>
    <property type="evidence" value="ECO:0007669"/>
    <property type="project" value="UniProtKB-KW"/>
</dbReference>
<dbReference type="Pfam" id="PF01966">
    <property type="entry name" value="HD"/>
    <property type="match status" value="1"/>
</dbReference>
<dbReference type="InterPro" id="IPR003607">
    <property type="entry name" value="HD/PDEase_dom"/>
</dbReference>
<dbReference type="Gene3D" id="1.10.3210.10">
    <property type="entry name" value="Hypothetical protein af1432"/>
    <property type="match status" value="1"/>
</dbReference>
<dbReference type="CDD" id="cd00077">
    <property type="entry name" value="HDc"/>
    <property type="match status" value="1"/>
</dbReference>
<evidence type="ECO:0000313" key="3">
    <source>
        <dbReference type="Proteomes" id="UP000292958"/>
    </source>
</evidence>
<dbReference type="PANTHER" id="PTHR35569:SF1">
    <property type="entry name" value="CYANAMIDE HYDRATASE DDI2-RELATED"/>
    <property type="match status" value="1"/>
</dbReference>
<sequence length="209" mass="22810">MVLAGIKVSDTALVRDAIDLSRSASEPFLFNHAMRSWLFGVLLSASAERAPDPELLAVATILHDLGLTDRYTAENRFEVDGANAARSFLKGRGISTQQMQVVWDAIALHTTRSIALHKEPEVAMTHSGITADVLGAGLDRIPQDKQGAILAEFPRLALKNGLKECLCNIARRKPESTFDNIVRDFGVRYVEGYTSPNFADVVANAPFSE</sequence>
<evidence type="ECO:0000259" key="1">
    <source>
        <dbReference type="Pfam" id="PF01966"/>
    </source>
</evidence>
<accession>A0A4Q7YRR5</accession>
<dbReference type="PANTHER" id="PTHR35569">
    <property type="entry name" value="CYANAMIDE HYDRATASE DDI2-RELATED"/>
    <property type="match status" value="1"/>
</dbReference>
<dbReference type="OrthoDB" id="8478129at2"/>
<feature type="domain" description="HD" evidence="1">
    <location>
        <begin position="30"/>
        <end position="116"/>
    </location>
</feature>
<keyword evidence="3" id="KW-1185">Reference proteome</keyword>
<comment type="caution">
    <text evidence="2">The sequence shown here is derived from an EMBL/GenBank/DDBJ whole genome shotgun (WGS) entry which is preliminary data.</text>
</comment>
<gene>
    <name evidence="2" type="ORF">BDD14_1863</name>
</gene>
<reference evidence="2 3" key="1">
    <citation type="submission" date="2019-02" db="EMBL/GenBank/DDBJ databases">
        <title>Genomic Encyclopedia of Archaeal and Bacterial Type Strains, Phase II (KMG-II): from individual species to whole genera.</title>
        <authorList>
            <person name="Goeker M."/>
        </authorList>
    </citation>
    <scope>NUCLEOTIDE SEQUENCE [LARGE SCALE GENOMIC DNA]</scope>
    <source>
        <strain evidence="2 3">DSM 18101</strain>
    </source>
</reference>
<proteinExistence type="predicted"/>
<dbReference type="AlphaFoldDB" id="A0A4Q7YRR5"/>